<dbReference type="Proteomes" id="UP001234202">
    <property type="component" value="Unassembled WGS sequence"/>
</dbReference>
<name>A0ACC2XVH3_9TREE</name>
<gene>
    <name evidence="1" type="ORF">QFC24_000258</name>
</gene>
<comment type="caution">
    <text evidence="1">The sequence shown here is derived from an EMBL/GenBank/DDBJ whole genome shotgun (WGS) entry which is preliminary data.</text>
</comment>
<reference evidence="1" key="1">
    <citation type="submission" date="2023-04" db="EMBL/GenBank/DDBJ databases">
        <title>Draft Genome sequencing of Naganishia species isolated from polar environments using Oxford Nanopore Technology.</title>
        <authorList>
            <person name="Leo P."/>
            <person name="Venkateswaran K."/>
        </authorList>
    </citation>
    <scope>NUCLEOTIDE SEQUENCE</scope>
    <source>
        <strain evidence="1">DBVPG 5303</strain>
    </source>
</reference>
<evidence type="ECO:0000313" key="2">
    <source>
        <dbReference type="Proteomes" id="UP001234202"/>
    </source>
</evidence>
<evidence type="ECO:0000313" key="1">
    <source>
        <dbReference type="EMBL" id="KAJ9127972.1"/>
    </source>
</evidence>
<sequence>MDSKSVYTPSSPRPMSFVHTDAGRVMLSDTGQPVIGNTYGTENAGTSAADQSRWAAAETEKQRLYIDARRRAALTQLAGGGELISMGLDEPPVEQPPSYSAQDTVTPQESSSASVTVTSPGTRHTSELPGATYPSANRQDVRRELMTSPDPSIGVGLGIHHAQNLSHGNELRTGSSQSHHSTGINEKERMRLFFEQRDRQDISSRPSASSLGHTSANSSVMAAPPSTAEGARSGDFLSAENEKDMMRRRYEAATRAVSYSNTGSVSSRDSFQDHSPTQSPTSSAHDHSRSSHVAYHATQSDSPLRNKFDQMVNATGSLRVETDPIRSYFQHSTAQEEKGIMRRRYEDAMAATAAEASPSSTGTVSGPSRQTRVLPASQNSPPGSESRAHGIAFDNGPSSSSETAYLTATQEKEQMRQRYENAVQATHGAHRRRSPTSEANDSGHFTQPRVERQNITPPPLPAKPPEVEQYKAILASPTQEMANLMYMNSGMVPMYPMMYPGVVPGMPGGMDYSQMMNGYYPQRGGPYQTQ</sequence>
<accession>A0ACC2XVH3</accession>
<organism evidence="1 2">
    <name type="scientific">Naganishia onofrii</name>
    <dbReference type="NCBI Taxonomy" id="1851511"/>
    <lineage>
        <taxon>Eukaryota</taxon>
        <taxon>Fungi</taxon>
        <taxon>Dikarya</taxon>
        <taxon>Basidiomycota</taxon>
        <taxon>Agaricomycotina</taxon>
        <taxon>Tremellomycetes</taxon>
        <taxon>Filobasidiales</taxon>
        <taxon>Filobasidiaceae</taxon>
        <taxon>Naganishia</taxon>
    </lineage>
</organism>
<keyword evidence="2" id="KW-1185">Reference proteome</keyword>
<proteinExistence type="predicted"/>
<protein>
    <submittedName>
        <fullName evidence="1">Uncharacterized protein</fullName>
    </submittedName>
</protein>
<dbReference type="EMBL" id="JASBWV010000001">
    <property type="protein sequence ID" value="KAJ9127972.1"/>
    <property type="molecule type" value="Genomic_DNA"/>
</dbReference>